<comment type="subcellular location">
    <subcellularLocation>
        <location evidence="1">Virion</location>
    </subcellularLocation>
</comment>
<gene>
    <name evidence="3" type="ORF">FHT02_000639</name>
</gene>
<sequence>MRKGIDGNLGELEQKAMNTAVPAEGGYLLPKQVEAGLFTTLETLSPLRALASVVSVSTDDYRFLSNLHGTEAGWVGETDARPETAGPALAETRVPMGEIYANPGVSQRALDDLSVNVEALLAEEVARAIAIKENAAFVNGDGVNKPQGIMTTAGIASIKTGVAADLPANADFVFKMIYGLNSAYRQNARFASASAVTASLRTIKDGNGNYIWQPSLIAGEPATLAGYSHSEISEMDAIAAGKSPLLFGDFKQGYLIADRIGVRVLRDPFTKKPFVLFYSTKRVGGMVKDKNAFIKLLVQA</sequence>
<evidence type="ECO:0000259" key="2">
    <source>
        <dbReference type="Pfam" id="PF05065"/>
    </source>
</evidence>
<organism evidence="3 4">
    <name type="scientific">Sphingomonas xinjiangensis</name>
    <dbReference type="NCBI Taxonomy" id="643568"/>
    <lineage>
        <taxon>Bacteria</taxon>
        <taxon>Pseudomonadati</taxon>
        <taxon>Pseudomonadota</taxon>
        <taxon>Alphaproteobacteria</taxon>
        <taxon>Sphingomonadales</taxon>
        <taxon>Sphingomonadaceae</taxon>
        <taxon>Sphingomonas</taxon>
    </lineage>
</organism>
<dbReference type="Gene3D" id="3.30.2400.10">
    <property type="entry name" value="Major capsid protein gp5"/>
    <property type="match status" value="1"/>
</dbReference>
<dbReference type="SUPFAM" id="SSF56563">
    <property type="entry name" value="Major capsid protein gp5"/>
    <property type="match status" value="1"/>
</dbReference>
<name>A0A840YPJ5_9SPHN</name>
<proteinExistence type="predicted"/>
<dbReference type="EMBL" id="JACIJF010000001">
    <property type="protein sequence ID" value="MBB5709433.1"/>
    <property type="molecule type" value="Genomic_DNA"/>
</dbReference>
<reference evidence="3 4" key="1">
    <citation type="submission" date="2020-08" db="EMBL/GenBank/DDBJ databases">
        <title>Genomic Encyclopedia of Type Strains, Phase IV (KMG-IV): sequencing the most valuable type-strain genomes for metagenomic binning, comparative biology and taxonomic classification.</title>
        <authorList>
            <person name="Goeker M."/>
        </authorList>
    </citation>
    <scope>NUCLEOTIDE SEQUENCE [LARGE SCALE GENOMIC DNA]</scope>
    <source>
        <strain evidence="3 4">DSM 26736</strain>
    </source>
</reference>
<accession>A0A840YPJ5</accession>
<dbReference type="Gene3D" id="3.30.2320.10">
    <property type="entry name" value="hypothetical protein PF0899 domain"/>
    <property type="match status" value="1"/>
</dbReference>
<dbReference type="InterPro" id="IPR024455">
    <property type="entry name" value="Phage_capsid"/>
</dbReference>
<evidence type="ECO:0000256" key="1">
    <source>
        <dbReference type="ARBA" id="ARBA00004328"/>
    </source>
</evidence>
<evidence type="ECO:0000313" key="3">
    <source>
        <dbReference type="EMBL" id="MBB5709433.1"/>
    </source>
</evidence>
<dbReference type="Pfam" id="PF05065">
    <property type="entry name" value="Phage_capsid"/>
    <property type="match status" value="1"/>
</dbReference>
<feature type="domain" description="Phage capsid-like C-terminal" evidence="2">
    <location>
        <begin position="25"/>
        <end position="296"/>
    </location>
</feature>
<protein>
    <submittedName>
        <fullName evidence="3">HK97 family phage major capsid protein</fullName>
    </submittedName>
</protein>
<evidence type="ECO:0000313" key="4">
    <source>
        <dbReference type="Proteomes" id="UP000527143"/>
    </source>
</evidence>
<dbReference type="InterPro" id="IPR054612">
    <property type="entry name" value="Phage_capsid-like_C"/>
</dbReference>
<comment type="caution">
    <text evidence="3">The sequence shown here is derived from an EMBL/GenBank/DDBJ whole genome shotgun (WGS) entry which is preliminary data.</text>
</comment>
<dbReference type="Proteomes" id="UP000527143">
    <property type="component" value="Unassembled WGS sequence"/>
</dbReference>
<dbReference type="AlphaFoldDB" id="A0A840YPJ5"/>
<dbReference type="NCBIfam" id="TIGR01554">
    <property type="entry name" value="major_cap_HK97"/>
    <property type="match status" value="1"/>
</dbReference>
<keyword evidence="4" id="KW-1185">Reference proteome</keyword>